<feature type="region of interest" description="Disordered" evidence="1">
    <location>
        <begin position="41"/>
        <end position="67"/>
    </location>
</feature>
<evidence type="ECO:0000256" key="1">
    <source>
        <dbReference type="SAM" id="MobiDB-lite"/>
    </source>
</evidence>
<evidence type="ECO:0000313" key="2">
    <source>
        <dbReference type="EMBL" id="MEU8137920.1"/>
    </source>
</evidence>
<organism evidence="2 3">
    <name type="scientific">Streptodolium elevatio</name>
    <dbReference type="NCBI Taxonomy" id="3157996"/>
    <lineage>
        <taxon>Bacteria</taxon>
        <taxon>Bacillati</taxon>
        <taxon>Actinomycetota</taxon>
        <taxon>Actinomycetes</taxon>
        <taxon>Kitasatosporales</taxon>
        <taxon>Streptomycetaceae</taxon>
        <taxon>Streptodolium</taxon>
    </lineage>
</organism>
<dbReference type="SUPFAM" id="SSF55961">
    <property type="entry name" value="Bet v1-like"/>
    <property type="match status" value="1"/>
</dbReference>
<sequence length="177" mass="19234">MSPSEPPEDPATETIERASGHNRCRSALGFASGSTRAALRLFSADPRRSSPGDPATRHAAPERRKHDVRTISTSIDIGASPMTVWEALVDLDRYPPWNPFILEASGTVAAGETRTLRMFPLDGKPMTFRPRVLAAEVGARLRWIGRFVAPASSTASTSSSSPPRRLARGRMAGQVRR</sequence>
<feature type="compositionally biased region" description="Acidic residues" evidence="1">
    <location>
        <begin position="1"/>
        <end position="11"/>
    </location>
</feature>
<feature type="compositionally biased region" description="Basic and acidic residues" evidence="1">
    <location>
        <begin position="45"/>
        <end position="67"/>
    </location>
</feature>
<comment type="caution">
    <text evidence="2">The sequence shown here is derived from an EMBL/GenBank/DDBJ whole genome shotgun (WGS) entry which is preliminary data.</text>
</comment>
<dbReference type="InterPro" id="IPR023393">
    <property type="entry name" value="START-like_dom_sf"/>
</dbReference>
<keyword evidence="3" id="KW-1185">Reference proteome</keyword>
<dbReference type="RefSeq" id="WP_358360521.1">
    <property type="nucleotide sequence ID" value="NZ_JBEZFP010000104.1"/>
</dbReference>
<accession>A0ABV3DQ90</accession>
<feature type="region of interest" description="Disordered" evidence="1">
    <location>
        <begin position="1"/>
        <end position="23"/>
    </location>
</feature>
<dbReference type="CDD" id="cd07822">
    <property type="entry name" value="SRPBCC_4"/>
    <property type="match status" value="1"/>
</dbReference>
<dbReference type="InterPro" id="IPR019587">
    <property type="entry name" value="Polyketide_cyclase/dehydratase"/>
</dbReference>
<dbReference type="EMBL" id="JBEZFP010000104">
    <property type="protein sequence ID" value="MEU8137920.1"/>
    <property type="molecule type" value="Genomic_DNA"/>
</dbReference>
<proteinExistence type="predicted"/>
<feature type="compositionally biased region" description="Low complexity" evidence="1">
    <location>
        <begin position="152"/>
        <end position="163"/>
    </location>
</feature>
<name>A0ABV3DQ90_9ACTN</name>
<dbReference type="Proteomes" id="UP001551482">
    <property type="component" value="Unassembled WGS sequence"/>
</dbReference>
<evidence type="ECO:0000313" key="3">
    <source>
        <dbReference type="Proteomes" id="UP001551482"/>
    </source>
</evidence>
<feature type="region of interest" description="Disordered" evidence="1">
    <location>
        <begin position="152"/>
        <end position="177"/>
    </location>
</feature>
<gene>
    <name evidence="2" type="ORF">AB0C36_30970</name>
</gene>
<dbReference type="Pfam" id="PF10604">
    <property type="entry name" value="Polyketide_cyc2"/>
    <property type="match status" value="1"/>
</dbReference>
<dbReference type="Gene3D" id="3.30.530.20">
    <property type="match status" value="1"/>
</dbReference>
<protein>
    <submittedName>
        <fullName evidence="2">SRPBCC domain-containing protein</fullName>
    </submittedName>
</protein>
<reference evidence="2 3" key="1">
    <citation type="submission" date="2024-06" db="EMBL/GenBank/DDBJ databases">
        <title>The Natural Products Discovery Center: Release of the First 8490 Sequenced Strains for Exploring Actinobacteria Biosynthetic Diversity.</title>
        <authorList>
            <person name="Kalkreuter E."/>
            <person name="Kautsar S.A."/>
            <person name="Yang D."/>
            <person name="Bader C.D."/>
            <person name="Teijaro C.N."/>
            <person name="Fluegel L."/>
            <person name="Davis C.M."/>
            <person name="Simpson J.R."/>
            <person name="Lauterbach L."/>
            <person name="Steele A.D."/>
            <person name="Gui C."/>
            <person name="Meng S."/>
            <person name="Li G."/>
            <person name="Viehrig K."/>
            <person name="Ye F."/>
            <person name="Su P."/>
            <person name="Kiefer A.F."/>
            <person name="Nichols A."/>
            <person name="Cepeda A.J."/>
            <person name="Yan W."/>
            <person name="Fan B."/>
            <person name="Jiang Y."/>
            <person name="Adhikari A."/>
            <person name="Zheng C.-J."/>
            <person name="Schuster L."/>
            <person name="Cowan T.M."/>
            <person name="Smanski M.J."/>
            <person name="Chevrette M.G."/>
            <person name="De Carvalho L.P.S."/>
            <person name="Shen B."/>
        </authorList>
    </citation>
    <scope>NUCLEOTIDE SEQUENCE [LARGE SCALE GENOMIC DNA]</scope>
    <source>
        <strain evidence="2 3">NPDC048946</strain>
    </source>
</reference>